<dbReference type="EMBL" id="JH000036">
    <property type="protein sequence ID" value="EGW03204.1"/>
    <property type="molecule type" value="Genomic_DNA"/>
</dbReference>
<evidence type="ECO:0000313" key="2">
    <source>
        <dbReference type="EMBL" id="EGW03204.1"/>
    </source>
</evidence>
<keyword evidence="1" id="KW-0472">Membrane</keyword>
<gene>
    <name evidence="2" type="ORF">I79_001587</name>
</gene>
<reference evidence="3" key="1">
    <citation type="journal article" date="2011" name="Nat. Biotechnol.">
        <title>The genomic sequence of the Chinese hamster ovary (CHO)-K1 cell line.</title>
        <authorList>
            <person name="Xu X."/>
            <person name="Nagarajan H."/>
            <person name="Lewis N.E."/>
            <person name="Pan S."/>
            <person name="Cai Z."/>
            <person name="Liu X."/>
            <person name="Chen W."/>
            <person name="Xie M."/>
            <person name="Wang W."/>
            <person name="Hammond S."/>
            <person name="Andersen M.R."/>
            <person name="Neff N."/>
            <person name="Passarelli B."/>
            <person name="Koh W."/>
            <person name="Fan H.C."/>
            <person name="Wang J."/>
            <person name="Gui Y."/>
            <person name="Lee K.H."/>
            <person name="Betenbaugh M.J."/>
            <person name="Quake S.R."/>
            <person name="Famili I."/>
            <person name="Palsson B.O."/>
            <person name="Wang J."/>
        </authorList>
    </citation>
    <scope>NUCLEOTIDE SEQUENCE [LARGE SCALE GENOMIC DNA]</scope>
    <source>
        <strain evidence="3">CHO K1 cell line</strain>
    </source>
</reference>
<dbReference type="AlphaFoldDB" id="G3GV56"/>
<accession>G3GV56</accession>
<dbReference type="InParanoid" id="G3GV56"/>
<sequence length="79" mass="9189">MDIPQFSPIGDGSKAICFQLFSLLIQVILQLASVYVMYWGTDARKWDCWANRMKVIATSCIWENILEYTKITRIENNEP</sequence>
<dbReference type="Proteomes" id="UP000001075">
    <property type="component" value="Unassembled WGS sequence"/>
</dbReference>
<keyword evidence="1" id="KW-0812">Transmembrane</keyword>
<evidence type="ECO:0000313" key="3">
    <source>
        <dbReference type="Proteomes" id="UP000001075"/>
    </source>
</evidence>
<protein>
    <submittedName>
        <fullName evidence="2">Uncharacterized protein</fullName>
    </submittedName>
</protein>
<proteinExistence type="predicted"/>
<organism evidence="2 3">
    <name type="scientific">Cricetulus griseus</name>
    <name type="common">Chinese hamster</name>
    <name type="synonym">Cricetulus barabensis griseus</name>
    <dbReference type="NCBI Taxonomy" id="10029"/>
    <lineage>
        <taxon>Eukaryota</taxon>
        <taxon>Metazoa</taxon>
        <taxon>Chordata</taxon>
        <taxon>Craniata</taxon>
        <taxon>Vertebrata</taxon>
        <taxon>Euteleostomi</taxon>
        <taxon>Mammalia</taxon>
        <taxon>Eutheria</taxon>
        <taxon>Euarchontoglires</taxon>
        <taxon>Glires</taxon>
        <taxon>Rodentia</taxon>
        <taxon>Myomorpha</taxon>
        <taxon>Muroidea</taxon>
        <taxon>Cricetidae</taxon>
        <taxon>Cricetinae</taxon>
        <taxon>Cricetulus</taxon>
    </lineage>
</organism>
<name>G3GV56_CRIGR</name>
<keyword evidence="1" id="KW-1133">Transmembrane helix</keyword>
<feature type="transmembrane region" description="Helical" evidence="1">
    <location>
        <begin position="20"/>
        <end position="39"/>
    </location>
</feature>
<evidence type="ECO:0000256" key="1">
    <source>
        <dbReference type="SAM" id="Phobius"/>
    </source>
</evidence>